<feature type="compositionally biased region" description="Basic and acidic residues" evidence="1">
    <location>
        <begin position="138"/>
        <end position="151"/>
    </location>
</feature>
<evidence type="ECO:0000313" key="3">
    <source>
        <dbReference type="Proteomes" id="UP000030764"/>
    </source>
</evidence>
<evidence type="ECO:0000256" key="1">
    <source>
        <dbReference type="SAM" id="MobiDB-lite"/>
    </source>
</evidence>
<gene>
    <name evidence="2" type="ORF">M513_05837</name>
</gene>
<organism evidence="2 3">
    <name type="scientific">Trichuris suis</name>
    <name type="common">pig whipworm</name>
    <dbReference type="NCBI Taxonomy" id="68888"/>
    <lineage>
        <taxon>Eukaryota</taxon>
        <taxon>Metazoa</taxon>
        <taxon>Ecdysozoa</taxon>
        <taxon>Nematoda</taxon>
        <taxon>Enoplea</taxon>
        <taxon>Dorylaimia</taxon>
        <taxon>Trichinellida</taxon>
        <taxon>Trichuridae</taxon>
        <taxon>Trichuris</taxon>
    </lineage>
</organism>
<name>A0A085M810_9BILA</name>
<dbReference type="Proteomes" id="UP000030764">
    <property type="component" value="Unassembled WGS sequence"/>
</dbReference>
<keyword evidence="3" id="KW-1185">Reference proteome</keyword>
<reference evidence="2 3" key="1">
    <citation type="journal article" date="2014" name="Nat. Genet.">
        <title>Genome and transcriptome of the porcine whipworm Trichuris suis.</title>
        <authorList>
            <person name="Jex A.R."/>
            <person name="Nejsum P."/>
            <person name="Schwarz E.M."/>
            <person name="Hu L."/>
            <person name="Young N.D."/>
            <person name="Hall R.S."/>
            <person name="Korhonen P.K."/>
            <person name="Liao S."/>
            <person name="Thamsborg S."/>
            <person name="Xia J."/>
            <person name="Xu P."/>
            <person name="Wang S."/>
            <person name="Scheerlinck J.P."/>
            <person name="Hofmann A."/>
            <person name="Sternberg P.W."/>
            <person name="Wang J."/>
            <person name="Gasser R.B."/>
        </authorList>
    </citation>
    <scope>NUCLEOTIDE SEQUENCE [LARGE SCALE GENOMIC DNA]</scope>
    <source>
        <strain evidence="2">DCEP-RM93M</strain>
    </source>
</reference>
<feature type="region of interest" description="Disordered" evidence="1">
    <location>
        <begin position="107"/>
        <end position="151"/>
    </location>
</feature>
<dbReference type="AlphaFoldDB" id="A0A085M810"/>
<feature type="compositionally biased region" description="Basic and acidic residues" evidence="1">
    <location>
        <begin position="107"/>
        <end position="126"/>
    </location>
</feature>
<evidence type="ECO:0000313" key="2">
    <source>
        <dbReference type="EMBL" id="KFD53356.1"/>
    </source>
</evidence>
<proteinExistence type="predicted"/>
<dbReference type="EMBL" id="KL363218">
    <property type="protein sequence ID" value="KFD53356.1"/>
    <property type="molecule type" value="Genomic_DNA"/>
</dbReference>
<sequence>MGPGAVIRVMKAGNTERTKVDQKTGSSSFSCRVGSIISFRGVPGGVLSGHRLLAAADDARTHCSHGFVSEEEVQTILSRILGLWLHPGSAKSIHGLLFELHENGLKRKHDPEQNEKAPRECVRRQEGQAAGVLSKPSEQLRKKNDALKNCY</sequence>
<accession>A0A085M810</accession>
<protein>
    <submittedName>
        <fullName evidence="2">Uncharacterized protein</fullName>
    </submittedName>
</protein>